<dbReference type="OrthoDB" id="1705903at2"/>
<feature type="transmembrane region" description="Helical" evidence="6">
    <location>
        <begin position="574"/>
        <end position="596"/>
    </location>
</feature>
<dbReference type="Proteomes" id="UP000033531">
    <property type="component" value="Unassembled WGS sequence"/>
</dbReference>
<sequence>MIWKLSVTGIKNRLKDYLVLFSGLIVASMIFYMFLSIATNPVFISKDVYGRTAYLTYIFTFGIILLVIITSVYLIYANSFLLSMRKHDYGMYMMLGAKSTRIGLLIFSETLLTGLLAVLLGITLGLGLTTIVTKVLVGKLGLEITHYKAILPSAIIGTLLFFVIIFLLGALGNMRKLTHTPVIDLLHEDQTPINLSHHPVLRGIEAICGVLLLAVGYYVMTLPTNYIYLLIPTALVTIIVGSFFVFNGVFTAIINYLLNKKSFSYRGINEFTLGQLKFRLQSYTKVLTMISILFALALGAITVGLNFGSMKDEAQKGIYYDATIISQTPTVKKAEAKLTITNKQTYHYKEKGMHLYFNRAEFNKQPLKEMAVYFHDNQDNSPTYKVKTLATAKLDKPQTTENSIFSQMVPNGLPKKIHLVSPKRWLSIDGQEKFVSYINVKDFVHDFPVINQIQKQQLRENRDYKDTYLNSKPYYYSNVLGFTSAFEFMGFFLGIAFLTMLASTLMFKVLSGAASDKVRYQMLHEIGARPRLLRSSIRKEIGTLFTMPGILGIIDVLCGLQLFKTLLKAPYHNIWIPFTIFIVLYLGYYLLTVTLYEKIVLKTE</sequence>
<comment type="similarity">
    <text evidence="6">Belongs to the ABC-4 integral membrane protein family.</text>
</comment>
<feature type="domain" description="ABC3 transporter permease C-terminal" evidence="7">
    <location>
        <begin position="62"/>
        <end position="180"/>
    </location>
</feature>
<dbReference type="EMBL" id="JXLI01000005">
    <property type="protein sequence ID" value="KJY58200.1"/>
    <property type="molecule type" value="Genomic_DNA"/>
</dbReference>
<feature type="transmembrane region" description="Helical" evidence="6">
    <location>
        <begin position="57"/>
        <end position="81"/>
    </location>
</feature>
<evidence type="ECO:0000256" key="1">
    <source>
        <dbReference type="ARBA" id="ARBA00004651"/>
    </source>
</evidence>
<dbReference type="PANTHER" id="PTHR46795:SF3">
    <property type="entry name" value="ABC TRANSPORTER PERMEASE"/>
    <property type="match status" value="1"/>
</dbReference>
<evidence type="ECO:0000313" key="9">
    <source>
        <dbReference type="Proteomes" id="UP000033531"/>
    </source>
</evidence>
<dbReference type="GO" id="GO:0005886">
    <property type="term" value="C:plasma membrane"/>
    <property type="evidence" value="ECO:0007669"/>
    <property type="project" value="UniProtKB-SubCell"/>
</dbReference>
<feature type="transmembrane region" description="Helical" evidence="6">
    <location>
        <begin position="102"/>
        <end position="129"/>
    </location>
</feature>
<feature type="transmembrane region" description="Helical" evidence="6">
    <location>
        <begin position="149"/>
        <end position="171"/>
    </location>
</feature>
<keyword evidence="4 6" id="KW-1133">Transmembrane helix</keyword>
<evidence type="ECO:0000256" key="3">
    <source>
        <dbReference type="ARBA" id="ARBA00022692"/>
    </source>
</evidence>
<evidence type="ECO:0000313" key="8">
    <source>
        <dbReference type="EMBL" id="KJY58200.1"/>
    </source>
</evidence>
<dbReference type="RefSeq" id="WP_046324188.1">
    <property type="nucleotide sequence ID" value="NZ_JBHTMT010000011.1"/>
</dbReference>
<dbReference type="InterPro" id="IPR027022">
    <property type="entry name" value="ABC_permease_BceB-typ"/>
</dbReference>
<keyword evidence="5 6" id="KW-0472">Membrane</keyword>
<dbReference type="GO" id="GO:0055085">
    <property type="term" value="P:transmembrane transport"/>
    <property type="evidence" value="ECO:0007669"/>
    <property type="project" value="UniProtKB-UniRule"/>
</dbReference>
<evidence type="ECO:0000259" key="7">
    <source>
        <dbReference type="Pfam" id="PF02687"/>
    </source>
</evidence>
<gene>
    <name evidence="8" type="ORF">JF74_02360</name>
</gene>
<dbReference type="PIRSF" id="PIRSF018968">
    <property type="entry name" value="ABC_permease_BceB"/>
    <property type="match status" value="1"/>
</dbReference>
<keyword evidence="2 6" id="KW-1003">Cell membrane</keyword>
<feature type="transmembrane region" description="Helical" evidence="6">
    <location>
        <begin position="488"/>
        <end position="510"/>
    </location>
</feature>
<evidence type="ECO:0000256" key="4">
    <source>
        <dbReference type="ARBA" id="ARBA00022989"/>
    </source>
</evidence>
<feature type="transmembrane region" description="Helical" evidence="6">
    <location>
        <begin position="541"/>
        <end position="562"/>
    </location>
</feature>
<dbReference type="STRING" id="1218507.JF74_02360"/>
<feature type="transmembrane region" description="Helical" evidence="6">
    <location>
        <begin position="286"/>
        <end position="307"/>
    </location>
</feature>
<dbReference type="InterPro" id="IPR003838">
    <property type="entry name" value="ABC3_permease_C"/>
</dbReference>
<organism evidence="8 9">
    <name type="scientific">Lactobacillus melliventris</name>
    <dbReference type="NCBI Taxonomy" id="1218507"/>
    <lineage>
        <taxon>Bacteria</taxon>
        <taxon>Bacillati</taxon>
        <taxon>Bacillota</taxon>
        <taxon>Bacilli</taxon>
        <taxon>Lactobacillales</taxon>
        <taxon>Lactobacillaceae</taxon>
        <taxon>Lactobacillus</taxon>
    </lineage>
</organism>
<name>A0A0F4LHX9_9LACO</name>
<keyword evidence="3 6" id="KW-0812">Transmembrane</keyword>
<dbReference type="PATRIC" id="fig|1218507.3.peg.398"/>
<dbReference type="AlphaFoldDB" id="A0A0F4LHX9"/>
<evidence type="ECO:0000256" key="2">
    <source>
        <dbReference type="ARBA" id="ARBA00022475"/>
    </source>
</evidence>
<dbReference type="HOGENOM" id="CLU_022800_4_1_9"/>
<feature type="transmembrane region" description="Helical" evidence="6">
    <location>
        <begin position="200"/>
        <end position="220"/>
    </location>
</feature>
<protein>
    <submittedName>
        <fullName evidence="8">ABC superfamily ATP binding cassette transporter permease protein</fullName>
    </submittedName>
</protein>
<feature type="transmembrane region" description="Helical" evidence="6">
    <location>
        <begin position="226"/>
        <end position="258"/>
    </location>
</feature>
<dbReference type="InterPro" id="IPR052536">
    <property type="entry name" value="ABC-4_Integral_Memb_Prot"/>
</dbReference>
<reference evidence="8 9" key="1">
    <citation type="submission" date="2015-01" db="EMBL/GenBank/DDBJ databases">
        <title>Comparative genomics of the lactic acid bacteria isolated from the honey bee gut.</title>
        <authorList>
            <person name="Ellegaard K.M."/>
            <person name="Tamarit D."/>
            <person name="Javelind E."/>
            <person name="Olofsson T."/>
            <person name="Andersson S.G."/>
            <person name="Vasquez A."/>
        </authorList>
    </citation>
    <scope>NUCLEOTIDE SEQUENCE [LARGE SCALE GENOMIC DNA]</scope>
    <source>
        <strain evidence="8 9">Hma8</strain>
    </source>
</reference>
<proteinExistence type="inferred from homology"/>
<comment type="caution">
    <text evidence="8">The sequence shown here is derived from an EMBL/GenBank/DDBJ whole genome shotgun (WGS) entry which is preliminary data.</text>
</comment>
<keyword evidence="6" id="KW-0813">Transport</keyword>
<accession>A0A0F4LHX9</accession>
<evidence type="ECO:0000256" key="6">
    <source>
        <dbReference type="PIRNR" id="PIRNR018968"/>
    </source>
</evidence>
<feature type="transmembrane region" description="Helical" evidence="6">
    <location>
        <begin position="17"/>
        <end position="37"/>
    </location>
</feature>
<comment type="subcellular location">
    <subcellularLocation>
        <location evidence="1 6">Cell membrane</location>
        <topology evidence="1 6">Multi-pass membrane protein</topology>
    </subcellularLocation>
</comment>
<dbReference type="PANTHER" id="PTHR46795">
    <property type="entry name" value="ABC TRANSPORTER PERMEASE-RELATED-RELATED"/>
    <property type="match status" value="1"/>
</dbReference>
<dbReference type="Pfam" id="PF02687">
    <property type="entry name" value="FtsX"/>
    <property type="match status" value="1"/>
</dbReference>
<evidence type="ECO:0000256" key="5">
    <source>
        <dbReference type="ARBA" id="ARBA00023136"/>
    </source>
</evidence>